<dbReference type="Proteomes" id="UP001516662">
    <property type="component" value="Unassembled WGS sequence"/>
</dbReference>
<dbReference type="SUPFAM" id="SSF46785">
    <property type="entry name" value="Winged helix' DNA-binding domain"/>
    <property type="match status" value="1"/>
</dbReference>
<feature type="domain" description="HTH marR-type" evidence="4">
    <location>
        <begin position="1"/>
        <end position="140"/>
    </location>
</feature>
<reference evidence="5 6" key="1">
    <citation type="submission" date="2020-10" db="EMBL/GenBank/DDBJ databases">
        <title>Bacillus sp. HD4P25, an endophyte from a halophyte.</title>
        <authorList>
            <person name="Sun J.-Q."/>
        </authorList>
    </citation>
    <scope>NUCLEOTIDE SEQUENCE [LARGE SCALE GENOMIC DNA]</scope>
    <source>
        <strain evidence="5 6">YIM 93174</strain>
    </source>
</reference>
<keyword evidence="2" id="KW-0238">DNA-binding</keyword>
<dbReference type="PANTHER" id="PTHR42756">
    <property type="entry name" value="TRANSCRIPTIONAL REGULATOR, MARR"/>
    <property type="match status" value="1"/>
</dbReference>
<organism evidence="5 6">
    <name type="scientific">Litchfieldia luteola</name>
    <dbReference type="NCBI Taxonomy" id="682179"/>
    <lineage>
        <taxon>Bacteria</taxon>
        <taxon>Bacillati</taxon>
        <taxon>Bacillota</taxon>
        <taxon>Bacilli</taxon>
        <taxon>Bacillales</taxon>
        <taxon>Bacillaceae</taxon>
        <taxon>Litchfieldia</taxon>
    </lineage>
</organism>
<evidence type="ECO:0000256" key="2">
    <source>
        <dbReference type="ARBA" id="ARBA00023125"/>
    </source>
</evidence>
<keyword evidence="1" id="KW-0805">Transcription regulation</keyword>
<dbReference type="SMART" id="SM00347">
    <property type="entry name" value="HTH_MARR"/>
    <property type="match status" value="1"/>
</dbReference>
<evidence type="ECO:0000256" key="3">
    <source>
        <dbReference type="ARBA" id="ARBA00023163"/>
    </source>
</evidence>
<dbReference type="Pfam" id="PF01047">
    <property type="entry name" value="MarR"/>
    <property type="match status" value="1"/>
</dbReference>
<evidence type="ECO:0000256" key="1">
    <source>
        <dbReference type="ARBA" id="ARBA00023015"/>
    </source>
</evidence>
<dbReference type="Gene3D" id="1.10.10.10">
    <property type="entry name" value="Winged helix-like DNA-binding domain superfamily/Winged helix DNA-binding domain"/>
    <property type="match status" value="1"/>
</dbReference>
<evidence type="ECO:0000259" key="4">
    <source>
        <dbReference type="PROSITE" id="PS50995"/>
    </source>
</evidence>
<keyword evidence="3" id="KW-0804">Transcription</keyword>
<dbReference type="PROSITE" id="PS50995">
    <property type="entry name" value="HTH_MARR_2"/>
    <property type="match status" value="1"/>
</dbReference>
<comment type="caution">
    <text evidence="5">The sequence shown here is derived from an EMBL/GenBank/DDBJ whole genome shotgun (WGS) entry which is preliminary data.</text>
</comment>
<accession>A0ABR9QLW8</accession>
<evidence type="ECO:0000313" key="5">
    <source>
        <dbReference type="EMBL" id="MBE4909484.1"/>
    </source>
</evidence>
<protein>
    <submittedName>
        <fullName evidence="5">MarR family transcriptional regulator</fullName>
    </submittedName>
</protein>
<dbReference type="EMBL" id="JADCLJ010000022">
    <property type="protein sequence ID" value="MBE4909484.1"/>
    <property type="molecule type" value="Genomic_DNA"/>
</dbReference>
<proteinExistence type="predicted"/>
<dbReference type="InterPro" id="IPR036388">
    <property type="entry name" value="WH-like_DNA-bd_sf"/>
</dbReference>
<dbReference type="RefSeq" id="WP_193538151.1">
    <property type="nucleotide sequence ID" value="NZ_JADCLJ010000022.1"/>
</dbReference>
<sequence length="162" mass="19186">MDNVSLHTLINHWRGMYKALENDWQTSAKDLGLTTAEQHMLWIIYFEKEATMTRIADIGLWDISTVVQVANRLKQKGYIQTVKHDNDRRISYCILTPEGEAIREKSAEYSYKTYEYLATFNDDDNNFYETLANFQRKFNEHFHGKDFVDWVDRTSKASKNEK</sequence>
<dbReference type="InterPro" id="IPR036390">
    <property type="entry name" value="WH_DNA-bd_sf"/>
</dbReference>
<dbReference type="InterPro" id="IPR000835">
    <property type="entry name" value="HTH_MarR-typ"/>
</dbReference>
<keyword evidence="6" id="KW-1185">Reference proteome</keyword>
<evidence type="ECO:0000313" key="6">
    <source>
        <dbReference type="Proteomes" id="UP001516662"/>
    </source>
</evidence>
<dbReference type="PANTHER" id="PTHR42756:SF1">
    <property type="entry name" value="TRANSCRIPTIONAL REPRESSOR OF EMRAB OPERON"/>
    <property type="match status" value="1"/>
</dbReference>
<name>A0ABR9QLW8_9BACI</name>
<gene>
    <name evidence="5" type="ORF">IMZ08_15645</name>
</gene>